<comment type="caution">
    <text evidence="13">The sequence shown here is derived from an EMBL/GenBank/DDBJ whole genome shotgun (WGS) entry which is preliminary data.</text>
</comment>
<dbReference type="GO" id="GO:0050136">
    <property type="term" value="F:NADH dehydrogenase (quinone) (non-electrogenic) activity"/>
    <property type="evidence" value="ECO:0007669"/>
    <property type="project" value="UniProtKB-EC"/>
</dbReference>
<dbReference type="InterPro" id="IPR045024">
    <property type="entry name" value="NDH-2"/>
</dbReference>
<organism evidence="13 14">
    <name type="scientific">Paecilomyces lecythidis</name>
    <dbReference type="NCBI Taxonomy" id="3004212"/>
    <lineage>
        <taxon>Eukaryota</taxon>
        <taxon>Fungi</taxon>
        <taxon>Dikarya</taxon>
        <taxon>Ascomycota</taxon>
        <taxon>Pezizomycotina</taxon>
        <taxon>Eurotiomycetes</taxon>
        <taxon>Eurotiomycetidae</taxon>
        <taxon>Eurotiales</taxon>
        <taxon>Thermoascaceae</taxon>
        <taxon>Paecilomyces</taxon>
    </lineage>
</organism>
<evidence type="ECO:0000256" key="4">
    <source>
        <dbReference type="ARBA" id="ARBA00022827"/>
    </source>
</evidence>
<keyword evidence="4" id="KW-0274">FAD</keyword>
<protein>
    <recommendedName>
        <fullName evidence="2">NADH:ubiquinone reductase (non-electrogenic)</fullName>
        <ecNumber evidence="2">1.6.5.9</ecNumber>
    </recommendedName>
</protein>
<evidence type="ECO:0000256" key="10">
    <source>
        <dbReference type="SAM" id="Phobius"/>
    </source>
</evidence>
<dbReference type="Gene3D" id="3.50.50.100">
    <property type="match status" value="1"/>
</dbReference>
<evidence type="ECO:0000256" key="7">
    <source>
        <dbReference type="ARBA" id="ARBA00023027"/>
    </source>
</evidence>
<dbReference type="Pfam" id="PF22366">
    <property type="entry name" value="NDH2_C"/>
    <property type="match status" value="1"/>
</dbReference>
<dbReference type="Pfam" id="PF07992">
    <property type="entry name" value="Pyr_redox_2"/>
    <property type="match status" value="1"/>
</dbReference>
<evidence type="ECO:0000256" key="5">
    <source>
        <dbReference type="ARBA" id="ARBA00022946"/>
    </source>
</evidence>
<dbReference type="PRINTS" id="PR00368">
    <property type="entry name" value="FADPNR"/>
</dbReference>
<keyword evidence="7" id="KW-0520">NAD</keyword>
<evidence type="ECO:0000259" key="11">
    <source>
        <dbReference type="Pfam" id="PF07992"/>
    </source>
</evidence>
<comment type="catalytic activity">
    <reaction evidence="9">
        <text>a ubiquinone + NADH + H(+) = a ubiquinol + NAD(+)</text>
        <dbReference type="Rhea" id="RHEA:23152"/>
        <dbReference type="Rhea" id="RHEA-COMP:9565"/>
        <dbReference type="Rhea" id="RHEA-COMP:9566"/>
        <dbReference type="ChEBI" id="CHEBI:15378"/>
        <dbReference type="ChEBI" id="CHEBI:16389"/>
        <dbReference type="ChEBI" id="CHEBI:17976"/>
        <dbReference type="ChEBI" id="CHEBI:57540"/>
        <dbReference type="ChEBI" id="CHEBI:57945"/>
    </reaction>
</comment>
<feature type="domain" description="FAD/NAD(P)-binding" evidence="11">
    <location>
        <begin position="89"/>
        <end position="423"/>
    </location>
</feature>
<dbReference type="SUPFAM" id="SSF51905">
    <property type="entry name" value="FAD/NAD(P)-binding domain"/>
    <property type="match status" value="2"/>
</dbReference>
<evidence type="ECO:0000259" key="12">
    <source>
        <dbReference type="Pfam" id="PF22366"/>
    </source>
</evidence>
<proteinExistence type="inferred from homology"/>
<keyword evidence="14" id="KW-1185">Reference proteome</keyword>
<comment type="similarity">
    <text evidence="1">Belongs to the NADH dehydrogenase family.</text>
</comment>
<reference evidence="13 14" key="1">
    <citation type="journal article" date="2024" name="IMA Fungus">
        <title>IMA Genome - F19 : A genome assembly and annotation guide to empower mycologists, including annotated draft genome sequences of Ceratocystis pirilliformis, Diaporthe australafricana, Fusarium ophioides, Paecilomyces lecythidis, and Sporothrix stenoceras.</title>
        <authorList>
            <person name="Aylward J."/>
            <person name="Wilson A.M."/>
            <person name="Visagie C.M."/>
            <person name="Spraker J."/>
            <person name="Barnes I."/>
            <person name="Buitendag C."/>
            <person name="Ceriani C."/>
            <person name="Del Mar Angel L."/>
            <person name="du Plessis D."/>
            <person name="Fuchs T."/>
            <person name="Gasser K."/>
            <person name="Kramer D."/>
            <person name="Li W."/>
            <person name="Munsamy K."/>
            <person name="Piso A."/>
            <person name="Price J.L."/>
            <person name="Sonnekus B."/>
            <person name="Thomas C."/>
            <person name="van der Nest A."/>
            <person name="van Dijk A."/>
            <person name="van Heerden A."/>
            <person name="van Vuuren N."/>
            <person name="Yilmaz N."/>
            <person name="Duong T.A."/>
            <person name="van der Merwe N.A."/>
            <person name="Wingfield M.J."/>
            <person name="Wingfield B.D."/>
        </authorList>
    </citation>
    <scope>NUCLEOTIDE SEQUENCE [LARGE SCALE GENOMIC DNA]</scope>
    <source>
        <strain evidence="13 14">CMW 18167</strain>
    </source>
</reference>
<keyword evidence="10" id="KW-1133">Transmembrane helix</keyword>
<keyword evidence="10" id="KW-0472">Membrane</keyword>
<keyword evidence="6 13" id="KW-0560">Oxidoreductase</keyword>
<dbReference type="InterPro" id="IPR023753">
    <property type="entry name" value="FAD/NAD-binding_dom"/>
</dbReference>
<dbReference type="EMBL" id="JAVDPF010000059">
    <property type="protein sequence ID" value="KAL1865583.1"/>
    <property type="molecule type" value="Genomic_DNA"/>
</dbReference>
<evidence type="ECO:0000256" key="1">
    <source>
        <dbReference type="ARBA" id="ARBA00005272"/>
    </source>
</evidence>
<dbReference type="PANTHER" id="PTHR43706">
    <property type="entry name" value="NADH DEHYDROGENASE"/>
    <property type="match status" value="1"/>
</dbReference>
<evidence type="ECO:0000256" key="9">
    <source>
        <dbReference type="ARBA" id="ARBA00049010"/>
    </source>
</evidence>
<gene>
    <name evidence="13" type="primary">NDE1_2</name>
    <name evidence="13" type="ORF">Plec18167_009396</name>
</gene>
<keyword evidence="10" id="KW-0812">Transmembrane</keyword>
<evidence type="ECO:0000313" key="14">
    <source>
        <dbReference type="Proteomes" id="UP001583193"/>
    </source>
</evidence>
<evidence type="ECO:0000256" key="8">
    <source>
        <dbReference type="ARBA" id="ARBA00047599"/>
    </source>
</evidence>
<keyword evidence="3" id="KW-0285">Flavoprotein</keyword>
<keyword evidence="5" id="KW-0809">Transit peptide</keyword>
<comment type="catalytic activity">
    <reaction evidence="8">
        <text>a quinone + NADH + H(+) = a quinol + NAD(+)</text>
        <dbReference type="Rhea" id="RHEA:46160"/>
        <dbReference type="ChEBI" id="CHEBI:15378"/>
        <dbReference type="ChEBI" id="CHEBI:24646"/>
        <dbReference type="ChEBI" id="CHEBI:57540"/>
        <dbReference type="ChEBI" id="CHEBI:57945"/>
        <dbReference type="ChEBI" id="CHEBI:132124"/>
        <dbReference type="EC" id="1.6.5.9"/>
    </reaction>
</comment>
<dbReference type="InterPro" id="IPR054585">
    <property type="entry name" value="NDH2-like_C"/>
</dbReference>
<dbReference type="InterPro" id="IPR036188">
    <property type="entry name" value="FAD/NAD-bd_sf"/>
</dbReference>
<evidence type="ECO:0000256" key="2">
    <source>
        <dbReference type="ARBA" id="ARBA00012637"/>
    </source>
</evidence>
<evidence type="ECO:0000313" key="13">
    <source>
        <dbReference type="EMBL" id="KAL1865583.1"/>
    </source>
</evidence>
<evidence type="ECO:0000256" key="3">
    <source>
        <dbReference type="ARBA" id="ARBA00022630"/>
    </source>
</evidence>
<name>A0ABR3WPX1_9EURO</name>
<accession>A0ABR3WPX1</accession>
<feature type="transmembrane region" description="Helical" evidence="10">
    <location>
        <begin position="51"/>
        <end position="72"/>
    </location>
</feature>
<sequence>MRSQLLTRTTQPLRATTLSRQSFQQSFRRSYADAAAPEAPKPRRRFRFLRWAWRLTLLSGLGMAGTVAYSIYELRHPAEQVEPDPNKKTLVILGSGWGSVSLLKKLDTENYNVIVISPRNFFLFTPLLPSCTTGLIEHRSIMEPIRNILRQKKGRVRYYEAEATKIDAEKRVVYISDDSEVKGDVSHTEVPFDMLVVGVGAENATFGIPGVKEHSCFLKEVGDAQKIRKRVMDCVETAIFKDQTEEEVKRLLHMVVVGGGPTGVEFAGEIQDFFEEDLKKWVPEIKDNFHVTLVEALPNVLPMFSKQLIDYTESTFKEEKITIRTKTMVKNVTDKFIEAEVTNPDGSKALEKIPYGLLVWATGNAVRGVVRDLMNQIPAQKTSRRGLAVNEYLVVNGTENIWAVGDCAVTNYAPTAQVASQEGAFLARLFNTMAKTEAIENDLKVLSTEQAQAKTEEDRNRVFDLIKERQKQLRRTKQIGPFQYSHQGSLAYIGKERAVADISWLSGNIASGGTMTYLFWRSAYLSMCFSTRNRVLVALDWTKAKLFGRDVSRE</sequence>
<feature type="domain" description="External alternative NADH-ubiquinone oxidoreductase-like C-terminal" evidence="12">
    <location>
        <begin position="486"/>
        <end position="550"/>
    </location>
</feature>
<dbReference type="PANTHER" id="PTHR43706:SF47">
    <property type="entry name" value="EXTERNAL NADH-UBIQUINONE OXIDOREDUCTASE 1, MITOCHONDRIAL-RELATED"/>
    <property type="match status" value="1"/>
</dbReference>
<dbReference type="Proteomes" id="UP001583193">
    <property type="component" value="Unassembled WGS sequence"/>
</dbReference>
<dbReference type="EC" id="1.6.5.9" evidence="2"/>
<evidence type="ECO:0000256" key="6">
    <source>
        <dbReference type="ARBA" id="ARBA00023002"/>
    </source>
</evidence>